<dbReference type="InterPro" id="IPR029058">
    <property type="entry name" value="AB_hydrolase_fold"/>
</dbReference>
<dbReference type="Pfam" id="PF01738">
    <property type="entry name" value="DLH"/>
    <property type="match status" value="1"/>
</dbReference>
<dbReference type="Proteomes" id="UP000663845">
    <property type="component" value="Unassembled WGS sequence"/>
</dbReference>
<reference evidence="2" key="1">
    <citation type="submission" date="2021-02" db="EMBL/GenBank/DDBJ databases">
        <authorList>
            <person name="Nowell W R."/>
        </authorList>
    </citation>
    <scope>NUCLEOTIDE SEQUENCE</scope>
</reference>
<organism evidence="2 4">
    <name type="scientific">Adineta steineri</name>
    <dbReference type="NCBI Taxonomy" id="433720"/>
    <lineage>
        <taxon>Eukaryota</taxon>
        <taxon>Metazoa</taxon>
        <taxon>Spiralia</taxon>
        <taxon>Gnathifera</taxon>
        <taxon>Rotifera</taxon>
        <taxon>Eurotatoria</taxon>
        <taxon>Bdelloidea</taxon>
        <taxon>Adinetida</taxon>
        <taxon>Adinetidae</taxon>
        <taxon>Adineta</taxon>
    </lineage>
</organism>
<evidence type="ECO:0000313" key="3">
    <source>
        <dbReference type="EMBL" id="CAF3708630.1"/>
    </source>
</evidence>
<dbReference type="GO" id="GO:0016787">
    <property type="term" value="F:hydrolase activity"/>
    <property type="evidence" value="ECO:0007669"/>
    <property type="project" value="InterPro"/>
</dbReference>
<gene>
    <name evidence="2" type="ORF">JYZ213_LOCUS34307</name>
    <name evidence="3" type="ORF">OXD698_LOCUS12797</name>
</gene>
<dbReference type="EMBL" id="CAJOAZ010000756">
    <property type="protein sequence ID" value="CAF3708630.1"/>
    <property type="molecule type" value="Genomic_DNA"/>
</dbReference>
<dbReference type="InterPro" id="IPR002925">
    <property type="entry name" value="Dienelactn_hydro"/>
</dbReference>
<evidence type="ECO:0000313" key="2">
    <source>
        <dbReference type="EMBL" id="CAF1337576.1"/>
    </source>
</evidence>
<sequence length="273" mass="29942">MATGTTDNKLDVCCATEYRPLPGIPGGQLIKIADLDTYYISGKDQTSKGKAIVLLTDIFGLTKNIRIIADEVSEKSGFDVYVPDLFIGDAIHSSWMKRFPEQVGEKMSIGARLSHAGSLVTSLGPWLFRHRQSVTLPLVQNFFQTLRSEKSVTKIQAVGYCFGGLYALLAGGKLHLVDAIVGCHVSLTNKTHFEQLEVPAAFACAQEDNQFSDALRATAEEILSRKRDLPSKFMLTKGTLHGFASRPNPDNPVIMAAFKQANDLIAEWAKTHL</sequence>
<dbReference type="Gene3D" id="3.40.50.1820">
    <property type="entry name" value="alpha/beta hydrolase"/>
    <property type="match status" value="1"/>
</dbReference>
<proteinExistence type="predicted"/>
<dbReference type="AlphaFoldDB" id="A0A815GBY3"/>
<dbReference type="EMBL" id="CAJNOG010000693">
    <property type="protein sequence ID" value="CAF1337576.1"/>
    <property type="molecule type" value="Genomic_DNA"/>
</dbReference>
<dbReference type="Proteomes" id="UP000663844">
    <property type="component" value="Unassembled WGS sequence"/>
</dbReference>
<accession>A0A815GBY3</accession>
<feature type="domain" description="Dienelactone hydrolase" evidence="1">
    <location>
        <begin position="38"/>
        <end position="272"/>
    </location>
</feature>
<evidence type="ECO:0000313" key="4">
    <source>
        <dbReference type="Proteomes" id="UP000663845"/>
    </source>
</evidence>
<dbReference type="SUPFAM" id="SSF53474">
    <property type="entry name" value="alpha/beta-Hydrolases"/>
    <property type="match status" value="1"/>
</dbReference>
<dbReference type="PANTHER" id="PTHR17630:SF44">
    <property type="entry name" value="PROTEIN AIM2"/>
    <property type="match status" value="1"/>
</dbReference>
<evidence type="ECO:0000259" key="1">
    <source>
        <dbReference type="Pfam" id="PF01738"/>
    </source>
</evidence>
<comment type="caution">
    <text evidence="2">The sequence shown here is derived from an EMBL/GenBank/DDBJ whole genome shotgun (WGS) entry which is preliminary data.</text>
</comment>
<dbReference type="PANTHER" id="PTHR17630">
    <property type="entry name" value="DIENELACTONE HYDROLASE"/>
    <property type="match status" value="1"/>
</dbReference>
<protein>
    <recommendedName>
        <fullName evidence="1">Dienelactone hydrolase domain-containing protein</fullName>
    </recommendedName>
</protein>
<name>A0A815GBY3_9BILA</name>